<name>A0ABT2YFN6_9BURK</name>
<gene>
    <name evidence="1" type="ORF">LNV07_12080</name>
</gene>
<accession>A0ABT2YFN6</accession>
<dbReference type="Proteomes" id="UP001209701">
    <property type="component" value="Unassembled WGS sequence"/>
</dbReference>
<dbReference type="EMBL" id="JAJIRN010000005">
    <property type="protein sequence ID" value="MCV2368821.1"/>
    <property type="molecule type" value="Genomic_DNA"/>
</dbReference>
<sequence length="125" mass="13929">MIALPAFQKQMTKGRRADAISALSVILQAQERWRSNRVAYASDLDTELILSTQSEHKHYNLSLSGIRNPASFNFGFIAKAVPDSLSLQTGDDECKEMSIRVDGGKIIYEAKDHANQDSSAQCWPR</sequence>
<dbReference type="InterPro" id="IPR031982">
    <property type="entry name" value="PilE-like"/>
</dbReference>
<evidence type="ECO:0000313" key="1">
    <source>
        <dbReference type="EMBL" id="MCV2368821.1"/>
    </source>
</evidence>
<comment type="caution">
    <text evidence="1">The sequence shown here is derived from an EMBL/GenBank/DDBJ whole genome shotgun (WGS) entry which is preliminary data.</text>
</comment>
<keyword evidence="2" id="KW-1185">Reference proteome</keyword>
<reference evidence="1 2" key="1">
    <citation type="submission" date="2021-11" db="EMBL/GenBank/DDBJ databases">
        <authorList>
            <person name="Liang Q."/>
            <person name="Mou H."/>
            <person name="Liu Z."/>
        </authorList>
    </citation>
    <scope>NUCLEOTIDE SEQUENCE [LARGE SCALE GENOMIC DNA]</scope>
    <source>
        <strain evidence="1 2">CHU3</strain>
    </source>
</reference>
<dbReference type="Gene3D" id="3.30.700.10">
    <property type="entry name" value="Glycoprotein, Type 4 Pilin"/>
    <property type="match status" value="1"/>
</dbReference>
<dbReference type="Pfam" id="PF16732">
    <property type="entry name" value="ComP_DUS"/>
    <property type="match status" value="1"/>
</dbReference>
<organism evidence="1 2">
    <name type="scientific">Roseateles oligotrophus</name>
    <dbReference type="NCBI Taxonomy" id="1769250"/>
    <lineage>
        <taxon>Bacteria</taxon>
        <taxon>Pseudomonadati</taxon>
        <taxon>Pseudomonadota</taxon>
        <taxon>Betaproteobacteria</taxon>
        <taxon>Burkholderiales</taxon>
        <taxon>Sphaerotilaceae</taxon>
        <taxon>Roseateles</taxon>
    </lineage>
</organism>
<evidence type="ECO:0000313" key="2">
    <source>
        <dbReference type="Proteomes" id="UP001209701"/>
    </source>
</evidence>
<protein>
    <submittedName>
        <fullName evidence="1">Type IV pilin protein</fullName>
    </submittedName>
</protein>
<proteinExistence type="predicted"/>